<dbReference type="Gene3D" id="3.30.70.1880">
    <property type="entry name" value="Protein of unknown function DUF881"/>
    <property type="match status" value="1"/>
</dbReference>
<name>A0A2I1PDM9_9MICO</name>
<dbReference type="AlphaFoldDB" id="A0A2I1PDM9"/>
<dbReference type="Pfam" id="PF05949">
    <property type="entry name" value="DUF881"/>
    <property type="match status" value="1"/>
</dbReference>
<dbReference type="EMBL" id="PKIZ01000001">
    <property type="protein sequence ID" value="PKZ42733.1"/>
    <property type="molecule type" value="Genomic_DNA"/>
</dbReference>
<feature type="region of interest" description="Disordered" evidence="2">
    <location>
        <begin position="1"/>
        <end position="30"/>
    </location>
</feature>
<dbReference type="OrthoDB" id="3211287at2"/>
<dbReference type="Proteomes" id="UP000234206">
    <property type="component" value="Unassembled WGS sequence"/>
</dbReference>
<dbReference type="InterPro" id="IPR010273">
    <property type="entry name" value="DUF881"/>
</dbReference>
<accession>A0A2I1PDM9</accession>
<proteinExistence type="inferred from homology"/>
<reference evidence="3 4" key="1">
    <citation type="submission" date="2017-12" db="EMBL/GenBank/DDBJ databases">
        <title>Phylogenetic diversity of female urinary microbiome.</title>
        <authorList>
            <person name="Thomas-White K."/>
            <person name="Wolfe A.J."/>
        </authorList>
    </citation>
    <scope>NUCLEOTIDE SEQUENCE [LARGE SCALE GENOMIC DNA]</scope>
    <source>
        <strain evidence="3 4">UMB1298</strain>
    </source>
</reference>
<evidence type="ECO:0000313" key="4">
    <source>
        <dbReference type="Proteomes" id="UP000234206"/>
    </source>
</evidence>
<feature type="compositionally biased region" description="Pro residues" evidence="2">
    <location>
        <begin position="1"/>
        <end position="10"/>
    </location>
</feature>
<dbReference type="PANTHER" id="PTHR37313">
    <property type="entry name" value="UPF0749 PROTEIN RV1825"/>
    <property type="match status" value="1"/>
</dbReference>
<feature type="compositionally biased region" description="Basic residues" evidence="2">
    <location>
        <begin position="11"/>
        <end position="25"/>
    </location>
</feature>
<evidence type="ECO:0000256" key="1">
    <source>
        <dbReference type="ARBA" id="ARBA00009108"/>
    </source>
</evidence>
<comment type="caution">
    <text evidence="3">The sequence shown here is derived from an EMBL/GenBank/DDBJ whole genome shotgun (WGS) entry which is preliminary data.</text>
</comment>
<evidence type="ECO:0000313" key="3">
    <source>
        <dbReference type="EMBL" id="PKZ42733.1"/>
    </source>
</evidence>
<dbReference type="PANTHER" id="PTHR37313:SF2">
    <property type="entry name" value="UPF0749 PROTEIN YLXX"/>
    <property type="match status" value="1"/>
</dbReference>
<comment type="similarity">
    <text evidence="1">Belongs to the UPF0749 family.</text>
</comment>
<dbReference type="RefSeq" id="WP_070705522.1">
    <property type="nucleotide sequence ID" value="NZ_PKIZ01000001.1"/>
</dbReference>
<organism evidence="3 4">
    <name type="scientific">Kytococcus schroeteri</name>
    <dbReference type="NCBI Taxonomy" id="138300"/>
    <lineage>
        <taxon>Bacteria</taxon>
        <taxon>Bacillati</taxon>
        <taxon>Actinomycetota</taxon>
        <taxon>Actinomycetes</taxon>
        <taxon>Micrococcales</taxon>
        <taxon>Kytococcaceae</taxon>
        <taxon>Kytococcus</taxon>
    </lineage>
</organism>
<protein>
    <submittedName>
        <fullName evidence="3">DUF881 domain-containing protein</fullName>
    </submittedName>
</protein>
<keyword evidence="4" id="KW-1185">Reference proteome</keyword>
<evidence type="ECO:0000256" key="2">
    <source>
        <dbReference type="SAM" id="MobiDB-lite"/>
    </source>
</evidence>
<sequence>MPESPQPGARPPRRPRPLPRPRRTGWRAFGGRGSTTAAVLLGLLGFALSTSSLDPQRDAVRDLSEAELVELLHDVEAHDDELDAQRVALEEQKAALEAGSGRSEAEKQARRRSQELGILAGVVPAAGPGIQMTVPAAGELGAGTLLQAVQELRDAGAEAMEVNGHRVVAGSWFVDDTEGRVVMDGEVLRPPYRFRAIGPAETLATAMRIPGGVVESAAQEGSRVSVLVRDEVRVEATVPLEEGAGR</sequence>
<gene>
    <name evidence="3" type="ORF">CYJ76_00265</name>
</gene>
<dbReference type="GO" id="GO:0005886">
    <property type="term" value="C:plasma membrane"/>
    <property type="evidence" value="ECO:0007669"/>
    <property type="project" value="TreeGrafter"/>
</dbReference>